<evidence type="ECO:0000313" key="2">
    <source>
        <dbReference type="Proteomes" id="UP000027734"/>
    </source>
</evidence>
<accession>A0A073IFM4</accession>
<gene>
    <name evidence="1" type="ORF">DSW25_12315</name>
</gene>
<evidence type="ECO:0000313" key="1">
    <source>
        <dbReference type="EMBL" id="KEJ89153.1"/>
    </source>
</evidence>
<comment type="caution">
    <text evidence="1">The sequence shown here is derived from an EMBL/GenBank/DDBJ whole genome shotgun (WGS) entry which is preliminary data.</text>
</comment>
<dbReference type="EMBL" id="JAMC01000004">
    <property type="protein sequence ID" value="KEJ89153.1"/>
    <property type="molecule type" value="Genomic_DNA"/>
</dbReference>
<name>A0A073IFM4_9RHOB</name>
<reference evidence="1 2" key="1">
    <citation type="submission" date="2014-01" db="EMBL/GenBank/DDBJ databases">
        <title>Sulfitobacter donghicola JCM 14565 Genome Sequencing.</title>
        <authorList>
            <person name="Lai Q."/>
            <person name="Hong Z."/>
        </authorList>
    </citation>
    <scope>NUCLEOTIDE SEQUENCE [LARGE SCALE GENOMIC DNA]</scope>
    <source>
        <strain evidence="1 2">JCM 14565</strain>
    </source>
</reference>
<dbReference type="AlphaFoldDB" id="A0A073IFM4"/>
<organism evidence="1 2">
    <name type="scientific">Sulfitobacter donghicola DSW-25 = KCTC 12864 = JCM 14565</name>
    <dbReference type="NCBI Taxonomy" id="1300350"/>
    <lineage>
        <taxon>Bacteria</taxon>
        <taxon>Pseudomonadati</taxon>
        <taxon>Pseudomonadota</taxon>
        <taxon>Alphaproteobacteria</taxon>
        <taxon>Rhodobacterales</taxon>
        <taxon>Roseobacteraceae</taxon>
        <taxon>Sulfitobacter</taxon>
    </lineage>
</organism>
<keyword evidence="2" id="KW-1185">Reference proteome</keyword>
<protein>
    <submittedName>
        <fullName evidence="1">Uncharacterized protein</fullName>
    </submittedName>
</protein>
<proteinExistence type="predicted"/>
<dbReference type="Proteomes" id="UP000027734">
    <property type="component" value="Unassembled WGS sequence"/>
</dbReference>
<sequence length="37" mass="4187">MRTQPTFDDLLLMAARLVQQVQRRTAGREVDLAEVAS</sequence>